<dbReference type="Proteomes" id="UP001243623">
    <property type="component" value="Chromosome"/>
</dbReference>
<dbReference type="EMBL" id="CP120678">
    <property type="protein sequence ID" value="WIW70999.1"/>
    <property type="molecule type" value="Genomic_DNA"/>
</dbReference>
<sequence length="678" mass="73173">MSFNFRSLRAQCMFIGGLLIFIAMVILGVSSYYYANKYLQESENNSIKLMSENSHIKVNTRLNELIGYLESAADTARLKNAKDKDTILSALNDCMIRAKDFSVVAYVDLNGNAIRQNGEISSVLNREYFKHIMQTKEKYISEVLISSTTNQPATILIVPVMNNGKITGMVYGSLELSDLQSFVNDINFAKTGSAYLLDETGTIIVHSKNPELVKKINLNGENNPAKIKNEIPIDSRLTQLYTNSLKTSELVSGVFNFGNNDLQFGTFSTIDLPGGKKWTLAIVAPESEVNEPINTLTRNIILITIICIIIAMIIAMYLSEKLANPIIQIKEQLNQLASGNLGLPKLNINSKNELGDLAHACNKMIEDLKTLLHQIQKTVEQVAAASEELTASADQSAQVTVQVAQSIADVATSSNAQVASINKSTKVIENITSEIHAVSIMANNSENYAQDAVTKAQNGNEFVNKAVIQMQQIQDTVTASASVVSRLGDRSKEIGQIIETISAIAAQTNLLALNAAIEAARAGDHGRGFAVVAEEVRKLAEQSQKAAEQIAALIGEIQIETNNAVVSMNAGTEEVKIGTSAVSNAGSIFIEIVNLVEQVATQITNLSATAGDIANGTTAIVSSIQSIDTESQKVAEQTQTVSAATEEQSASMEQIASSSQSLANLAQELQDTAHNFKF</sequence>
<dbReference type="Gene3D" id="1.10.8.500">
    <property type="entry name" value="HAMP domain in histidine kinase"/>
    <property type="match status" value="1"/>
</dbReference>
<dbReference type="SUPFAM" id="SSF103190">
    <property type="entry name" value="Sensory domain-like"/>
    <property type="match status" value="1"/>
</dbReference>
<evidence type="ECO:0000256" key="2">
    <source>
        <dbReference type="ARBA" id="ARBA00022475"/>
    </source>
</evidence>
<evidence type="ECO:0000256" key="5">
    <source>
        <dbReference type="ARBA" id="ARBA00022989"/>
    </source>
</evidence>
<dbReference type="Pfam" id="PF00015">
    <property type="entry name" value="MCPsignal"/>
    <property type="match status" value="1"/>
</dbReference>
<dbReference type="CDD" id="cd12914">
    <property type="entry name" value="PDC1_DGC_like"/>
    <property type="match status" value="1"/>
</dbReference>
<feature type="domain" description="HAMP" evidence="12">
    <location>
        <begin position="320"/>
        <end position="373"/>
    </location>
</feature>
<proteinExistence type="inferred from homology"/>
<keyword evidence="3" id="KW-0145">Chemotaxis</keyword>
<keyword evidence="5 10" id="KW-1133">Transmembrane helix</keyword>
<accession>A0A9Y2EVD9</accession>
<keyword evidence="14" id="KW-1185">Reference proteome</keyword>
<keyword evidence="4 10" id="KW-0812">Transmembrane</keyword>
<evidence type="ECO:0000259" key="12">
    <source>
        <dbReference type="PROSITE" id="PS50885"/>
    </source>
</evidence>
<keyword evidence="7 9" id="KW-0807">Transducer</keyword>
<dbReference type="InterPro" id="IPR004089">
    <property type="entry name" value="MCPsignal_dom"/>
</dbReference>
<dbReference type="PANTHER" id="PTHR32089:SF112">
    <property type="entry name" value="LYSOZYME-LIKE PROTEIN-RELATED"/>
    <property type="match status" value="1"/>
</dbReference>
<dbReference type="SMART" id="SM00283">
    <property type="entry name" value="MA"/>
    <property type="match status" value="1"/>
</dbReference>
<name>A0A9Y2EVD9_9FIRM</name>
<dbReference type="GO" id="GO:0007165">
    <property type="term" value="P:signal transduction"/>
    <property type="evidence" value="ECO:0007669"/>
    <property type="project" value="UniProtKB-KW"/>
</dbReference>
<feature type="transmembrane region" description="Helical" evidence="10">
    <location>
        <begin position="300"/>
        <end position="318"/>
    </location>
</feature>
<dbReference type="CDD" id="cd06225">
    <property type="entry name" value="HAMP"/>
    <property type="match status" value="1"/>
</dbReference>
<dbReference type="AlphaFoldDB" id="A0A9Y2EVD9"/>
<evidence type="ECO:0000313" key="13">
    <source>
        <dbReference type="EMBL" id="WIW70999.1"/>
    </source>
</evidence>
<dbReference type="Pfam" id="PF02743">
    <property type="entry name" value="dCache_1"/>
    <property type="match status" value="1"/>
</dbReference>
<comment type="subcellular location">
    <subcellularLocation>
        <location evidence="1">Cell membrane</location>
        <topology evidence="1">Multi-pass membrane protein</topology>
    </subcellularLocation>
</comment>
<reference evidence="13" key="1">
    <citation type="submission" date="2023-03" db="EMBL/GenBank/DDBJ databases">
        <title>Selenobaculum gbiensis gen. nov. sp. nov., a new bacterium isolated from the gut microbiota of IBD patient.</title>
        <authorList>
            <person name="Yeo S."/>
            <person name="Park H."/>
            <person name="Huh C.S."/>
        </authorList>
    </citation>
    <scope>NUCLEOTIDE SEQUENCE</scope>
    <source>
        <strain evidence="13">ICN-92133</strain>
    </source>
</reference>
<dbReference type="Pfam" id="PF00672">
    <property type="entry name" value="HAMP"/>
    <property type="match status" value="1"/>
</dbReference>
<evidence type="ECO:0000259" key="11">
    <source>
        <dbReference type="PROSITE" id="PS50111"/>
    </source>
</evidence>
<dbReference type="GO" id="GO:0005886">
    <property type="term" value="C:plasma membrane"/>
    <property type="evidence" value="ECO:0007669"/>
    <property type="project" value="UniProtKB-SubCell"/>
</dbReference>
<evidence type="ECO:0000256" key="1">
    <source>
        <dbReference type="ARBA" id="ARBA00004651"/>
    </source>
</evidence>
<organism evidence="13 14">
    <name type="scientific">Selenobaculum gibii</name>
    <dbReference type="NCBI Taxonomy" id="3054208"/>
    <lineage>
        <taxon>Bacteria</taxon>
        <taxon>Bacillati</taxon>
        <taxon>Bacillota</taxon>
        <taxon>Negativicutes</taxon>
        <taxon>Selenomonadales</taxon>
        <taxon>Selenomonadaceae</taxon>
        <taxon>Selenobaculum</taxon>
    </lineage>
</organism>
<gene>
    <name evidence="13" type="ORF">P3F81_01360</name>
</gene>
<dbReference type="CDD" id="cd11386">
    <property type="entry name" value="MCP_signal"/>
    <property type="match status" value="1"/>
</dbReference>
<evidence type="ECO:0000256" key="7">
    <source>
        <dbReference type="ARBA" id="ARBA00023224"/>
    </source>
</evidence>
<evidence type="ECO:0000256" key="3">
    <source>
        <dbReference type="ARBA" id="ARBA00022500"/>
    </source>
</evidence>
<evidence type="ECO:0000256" key="9">
    <source>
        <dbReference type="PROSITE-ProRule" id="PRU00284"/>
    </source>
</evidence>
<dbReference type="RefSeq" id="WP_147667060.1">
    <property type="nucleotide sequence ID" value="NZ_CP120678.1"/>
</dbReference>
<dbReference type="SUPFAM" id="SSF58104">
    <property type="entry name" value="Methyl-accepting chemotaxis protein (MCP) signaling domain"/>
    <property type="match status" value="1"/>
</dbReference>
<dbReference type="KEGG" id="sgbi:P3F81_01360"/>
<comment type="similarity">
    <text evidence="8">Belongs to the methyl-accepting chemotaxis (MCP) protein family.</text>
</comment>
<dbReference type="Gene3D" id="3.30.450.20">
    <property type="entry name" value="PAS domain"/>
    <property type="match status" value="1"/>
</dbReference>
<evidence type="ECO:0000256" key="8">
    <source>
        <dbReference type="ARBA" id="ARBA00029447"/>
    </source>
</evidence>
<evidence type="ECO:0000256" key="4">
    <source>
        <dbReference type="ARBA" id="ARBA00022692"/>
    </source>
</evidence>
<feature type="transmembrane region" description="Helical" evidence="10">
    <location>
        <begin position="12"/>
        <end position="35"/>
    </location>
</feature>
<evidence type="ECO:0000256" key="10">
    <source>
        <dbReference type="SAM" id="Phobius"/>
    </source>
</evidence>
<feature type="domain" description="Methyl-accepting transducer" evidence="11">
    <location>
        <begin position="392"/>
        <end position="663"/>
    </location>
</feature>
<keyword evidence="2" id="KW-1003">Cell membrane</keyword>
<dbReference type="InterPro" id="IPR033479">
    <property type="entry name" value="dCache_1"/>
</dbReference>
<dbReference type="CDD" id="cd12912">
    <property type="entry name" value="PDC2_MCP_like"/>
    <property type="match status" value="1"/>
</dbReference>
<dbReference type="Gene3D" id="1.10.287.950">
    <property type="entry name" value="Methyl-accepting chemotaxis protein"/>
    <property type="match status" value="1"/>
</dbReference>
<keyword evidence="6 10" id="KW-0472">Membrane</keyword>
<protein>
    <submittedName>
        <fullName evidence="13">Methyl-accepting chemotaxis protein</fullName>
    </submittedName>
</protein>
<dbReference type="GO" id="GO:0006935">
    <property type="term" value="P:chemotaxis"/>
    <property type="evidence" value="ECO:0007669"/>
    <property type="project" value="UniProtKB-KW"/>
</dbReference>
<dbReference type="InterPro" id="IPR029151">
    <property type="entry name" value="Sensor-like_sf"/>
</dbReference>
<dbReference type="PANTHER" id="PTHR32089">
    <property type="entry name" value="METHYL-ACCEPTING CHEMOTAXIS PROTEIN MCPB"/>
    <property type="match status" value="1"/>
</dbReference>
<dbReference type="PROSITE" id="PS50111">
    <property type="entry name" value="CHEMOTAXIS_TRANSDUC_2"/>
    <property type="match status" value="1"/>
</dbReference>
<dbReference type="InterPro" id="IPR003660">
    <property type="entry name" value="HAMP_dom"/>
</dbReference>
<dbReference type="PROSITE" id="PS50885">
    <property type="entry name" value="HAMP"/>
    <property type="match status" value="1"/>
</dbReference>
<evidence type="ECO:0000256" key="6">
    <source>
        <dbReference type="ARBA" id="ARBA00023136"/>
    </source>
</evidence>
<evidence type="ECO:0000313" key="14">
    <source>
        <dbReference type="Proteomes" id="UP001243623"/>
    </source>
</evidence>